<feature type="region of interest" description="Disordered" evidence="1">
    <location>
        <begin position="1"/>
        <end position="21"/>
    </location>
</feature>
<protein>
    <submittedName>
        <fullName evidence="2">Uncharacterized protein</fullName>
    </submittedName>
</protein>
<dbReference type="RefSeq" id="WP_135944376.1">
    <property type="nucleotide sequence ID" value="NZ_BMEI01000002.1"/>
</dbReference>
<sequence>MKIPHLDLAREPVSAPPHHPSLSRWLETQSRVVELWIERLVGDGGDPRTIAVLQQHAAFLREAGEL</sequence>
<proteinExistence type="predicted"/>
<feature type="compositionally biased region" description="Basic and acidic residues" evidence="1">
    <location>
        <begin position="1"/>
        <end position="10"/>
    </location>
</feature>
<accession>A0A4S2HB10</accession>
<evidence type="ECO:0000313" key="3">
    <source>
        <dbReference type="Proteomes" id="UP000305451"/>
    </source>
</evidence>
<dbReference type="EMBL" id="SRXV01000002">
    <property type="protein sequence ID" value="TGY92838.1"/>
    <property type="molecule type" value="Genomic_DNA"/>
</dbReference>
<dbReference type="Proteomes" id="UP000305451">
    <property type="component" value="Unassembled WGS sequence"/>
</dbReference>
<keyword evidence="3" id="KW-1185">Reference proteome</keyword>
<dbReference type="AlphaFoldDB" id="A0A4S2HB10"/>
<name>A0A4S2HB10_9PROT</name>
<reference evidence="2 3" key="1">
    <citation type="journal article" date="2013" name="Int. J. Syst. Evol. Microbiol.">
        <title>Marinicauda pacifica gen. nov., sp. nov., a prosthecate alphaproteobacterium of the family Hyphomonadaceae isolated from deep seawater.</title>
        <authorList>
            <person name="Zhang X.Y."/>
            <person name="Li G.W."/>
            <person name="Wang C.S."/>
            <person name="Zhang Y.J."/>
            <person name="Xu X.W."/>
            <person name="Li H."/>
            <person name="Liu A."/>
            <person name="Liu C."/>
            <person name="Xie B.B."/>
            <person name="Qin Q.L."/>
            <person name="Xu Z."/>
            <person name="Chen X.L."/>
            <person name="Zhou B.C."/>
            <person name="Zhang Y.Z."/>
        </authorList>
    </citation>
    <scope>NUCLEOTIDE SEQUENCE [LARGE SCALE GENOMIC DNA]</scope>
    <source>
        <strain evidence="2 3">P-1 km-3</strain>
    </source>
</reference>
<comment type="caution">
    <text evidence="2">The sequence shown here is derived from an EMBL/GenBank/DDBJ whole genome shotgun (WGS) entry which is preliminary data.</text>
</comment>
<evidence type="ECO:0000313" key="2">
    <source>
        <dbReference type="EMBL" id="TGY92838.1"/>
    </source>
</evidence>
<organism evidence="2 3">
    <name type="scientific">Marinicauda pacifica</name>
    <dbReference type="NCBI Taxonomy" id="1133559"/>
    <lineage>
        <taxon>Bacteria</taxon>
        <taxon>Pseudomonadati</taxon>
        <taxon>Pseudomonadota</taxon>
        <taxon>Alphaproteobacteria</taxon>
        <taxon>Maricaulales</taxon>
        <taxon>Maricaulaceae</taxon>
        <taxon>Marinicauda</taxon>
    </lineage>
</organism>
<dbReference type="OrthoDB" id="7632559at2"/>
<evidence type="ECO:0000256" key="1">
    <source>
        <dbReference type="SAM" id="MobiDB-lite"/>
    </source>
</evidence>
<gene>
    <name evidence="2" type="ORF">E5162_07135</name>
</gene>